<dbReference type="RefSeq" id="WP_039353695.1">
    <property type="nucleotide sequence ID" value="NZ_PGEZ01000001.1"/>
</dbReference>
<dbReference type="Gene3D" id="1.20.120.530">
    <property type="entry name" value="GntR ligand-binding domain-like"/>
    <property type="match status" value="1"/>
</dbReference>
<dbReference type="InterPro" id="IPR036388">
    <property type="entry name" value="WH-like_DNA-bd_sf"/>
</dbReference>
<protein>
    <submittedName>
        <fullName evidence="5">DNA-binding FadR family transcriptional regulator</fullName>
    </submittedName>
</protein>
<dbReference type="Proteomes" id="UP000230842">
    <property type="component" value="Unassembled WGS sequence"/>
</dbReference>
<organism evidence="5 6">
    <name type="scientific">Mumia flava</name>
    <dbReference type="NCBI Taxonomy" id="1348852"/>
    <lineage>
        <taxon>Bacteria</taxon>
        <taxon>Bacillati</taxon>
        <taxon>Actinomycetota</taxon>
        <taxon>Actinomycetes</taxon>
        <taxon>Propionibacteriales</taxon>
        <taxon>Nocardioidaceae</taxon>
        <taxon>Mumia</taxon>
    </lineage>
</organism>
<dbReference type="PANTHER" id="PTHR43537">
    <property type="entry name" value="TRANSCRIPTIONAL REGULATOR, GNTR FAMILY"/>
    <property type="match status" value="1"/>
</dbReference>
<keyword evidence="2 5" id="KW-0238">DNA-binding</keyword>
<feature type="domain" description="HTH gntR-type" evidence="4">
    <location>
        <begin position="9"/>
        <end position="77"/>
    </location>
</feature>
<accession>A0A0B2BCR2</accession>
<dbReference type="GO" id="GO:0003700">
    <property type="term" value="F:DNA-binding transcription factor activity"/>
    <property type="evidence" value="ECO:0007669"/>
    <property type="project" value="InterPro"/>
</dbReference>
<evidence type="ECO:0000313" key="5">
    <source>
        <dbReference type="EMBL" id="PJJ58321.1"/>
    </source>
</evidence>
<dbReference type="Gene3D" id="1.10.10.10">
    <property type="entry name" value="Winged helix-like DNA-binding domain superfamily/Winged helix DNA-binding domain"/>
    <property type="match status" value="1"/>
</dbReference>
<dbReference type="SUPFAM" id="SSF48008">
    <property type="entry name" value="GntR ligand-binding domain-like"/>
    <property type="match status" value="1"/>
</dbReference>
<dbReference type="InterPro" id="IPR008920">
    <property type="entry name" value="TF_FadR/GntR_C"/>
</dbReference>
<sequence length="225" mass="23795">MNETGGLGTERARETVRVLRDNITSGRWPVNSRIPTESELAAELGVGRSTIREAVRALANLGMLEPARSRGTFVRARNPVSSVLSDVVTQHTIDDVLAVRRALEVEAAELAAKNRTDDDLALLRSAHESDVAGASAQQIERGLTPGQFHALLFAAARNPFLAELYAGITAGLRTWMRDGSVAHAADTAQRHSDHAAILDAIAAQDPSAAAAAAAAHVARDLVVGD</sequence>
<dbReference type="SMART" id="SM00345">
    <property type="entry name" value="HTH_GNTR"/>
    <property type="match status" value="1"/>
</dbReference>
<dbReference type="CDD" id="cd07377">
    <property type="entry name" value="WHTH_GntR"/>
    <property type="match status" value="1"/>
</dbReference>
<dbReference type="Pfam" id="PF07729">
    <property type="entry name" value="FCD"/>
    <property type="match status" value="1"/>
</dbReference>
<evidence type="ECO:0000259" key="4">
    <source>
        <dbReference type="PROSITE" id="PS50949"/>
    </source>
</evidence>
<dbReference type="PRINTS" id="PR00035">
    <property type="entry name" value="HTHGNTR"/>
</dbReference>
<dbReference type="InterPro" id="IPR011711">
    <property type="entry name" value="GntR_C"/>
</dbReference>
<dbReference type="PROSITE" id="PS50949">
    <property type="entry name" value="HTH_GNTR"/>
    <property type="match status" value="1"/>
</dbReference>
<dbReference type="SUPFAM" id="SSF46785">
    <property type="entry name" value="Winged helix' DNA-binding domain"/>
    <property type="match status" value="1"/>
</dbReference>
<dbReference type="AlphaFoldDB" id="A0A0B2BCR2"/>
<dbReference type="GO" id="GO:0003677">
    <property type="term" value="F:DNA binding"/>
    <property type="evidence" value="ECO:0007669"/>
    <property type="project" value="UniProtKB-KW"/>
</dbReference>
<evidence type="ECO:0000256" key="2">
    <source>
        <dbReference type="ARBA" id="ARBA00023125"/>
    </source>
</evidence>
<comment type="caution">
    <text evidence="5">The sequence shown here is derived from an EMBL/GenBank/DDBJ whole genome shotgun (WGS) entry which is preliminary data.</text>
</comment>
<proteinExistence type="predicted"/>
<dbReference type="SMART" id="SM00895">
    <property type="entry name" value="FCD"/>
    <property type="match status" value="1"/>
</dbReference>
<dbReference type="EMBL" id="PGEZ01000001">
    <property type="protein sequence ID" value="PJJ58321.1"/>
    <property type="molecule type" value="Genomic_DNA"/>
</dbReference>
<keyword evidence="1" id="KW-0805">Transcription regulation</keyword>
<reference evidence="5 6" key="1">
    <citation type="submission" date="2017-11" db="EMBL/GenBank/DDBJ databases">
        <title>Genomic Encyclopedia of Archaeal and Bacterial Type Strains, Phase II (KMG-II): From Individual Species to Whole Genera.</title>
        <authorList>
            <person name="Goeker M."/>
        </authorList>
    </citation>
    <scope>NUCLEOTIDE SEQUENCE [LARGE SCALE GENOMIC DNA]</scope>
    <source>
        <strain evidence="5 6">DSM 27763</strain>
    </source>
</reference>
<gene>
    <name evidence="5" type="ORF">CLV56_2572</name>
</gene>
<keyword evidence="3" id="KW-0804">Transcription</keyword>
<evidence type="ECO:0000256" key="1">
    <source>
        <dbReference type="ARBA" id="ARBA00023015"/>
    </source>
</evidence>
<evidence type="ECO:0000313" key="6">
    <source>
        <dbReference type="Proteomes" id="UP000230842"/>
    </source>
</evidence>
<name>A0A0B2BCR2_9ACTN</name>
<keyword evidence="6" id="KW-1185">Reference proteome</keyword>
<dbReference type="PANTHER" id="PTHR43537:SF47">
    <property type="entry name" value="REGULATORY PROTEIN GNTR HTH"/>
    <property type="match status" value="1"/>
</dbReference>
<dbReference type="InterPro" id="IPR000524">
    <property type="entry name" value="Tscrpt_reg_HTH_GntR"/>
</dbReference>
<dbReference type="Pfam" id="PF00392">
    <property type="entry name" value="GntR"/>
    <property type="match status" value="1"/>
</dbReference>
<evidence type="ECO:0000256" key="3">
    <source>
        <dbReference type="ARBA" id="ARBA00023163"/>
    </source>
</evidence>
<dbReference type="InterPro" id="IPR036390">
    <property type="entry name" value="WH_DNA-bd_sf"/>
</dbReference>